<evidence type="ECO:0000256" key="1">
    <source>
        <dbReference type="ARBA" id="ARBA00006484"/>
    </source>
</evidence>
<dbReference type="Pfam" id="PF00106">
    <property type="entry name" value="adh_short"/>
    <property type="match status" value="1"/>
</dbReference>
<dbReference type="PANTHER" id="PTHR43180">
    <property type="entry name" value="3-OXOACYL-(ACYL-CARRIER-PROTEIN) REDUCTASE (AFU_ORTHOLOGUE AFUA_6G11210)"/>
    <property type="match status" value="1"/>
</dbReference>
<dbReference type="AlphaFoldDB" id="A0A1F8AER7"/>
<proteinExistence type="inferred from homology"/>
<name>A0A1F8AER7_9EURO</name>
<dbReference type="GeneID" id="34444834"/>
<protein>
    <submittedName>
        <fullName evidence="3">Short-chain dehydrogenase</fullName>
    </submittedName>
</protein>
<dbReference type="Proteomes" id="UP000179179">
    <property type="component" value="Unassembled WGS sequence"/>
</dbReference>
<evidence type="ECO:0000313" key="4">
    <source>
        <dbReference type="Proteomes" id="UP000179179"/>
    </source>
</evidence>
<evidence type="ECO:0000256" key="2">
    <source>
        <dbReference type="ARBA" id="ARBA00023002"/>
    </source>
</evidence>
<accession>A0A1F8AER7</accession>
<comment type="similarity">
    <text evidence="1">Belongs to the short-chain dehydrogenases/reductases (SDR) family.</text>
</comment>
<dbReference type="SUPFAM" id="SSF51735">
    <property type="entry name" value="NAD(P)-binding Rossmann-fold domains"/>
    <property type="match status" value="1"/>
</dbReference>
<keyword evidence="4" id="KW-1185">Reference proteome</keyword>
<dbReference type="EMBL" id="LYCR01000006">
    <property type="protein sequence ID" value="OGM49899.1"/>
    <property type="molecule type" value="Genomic_DNA"/>
</dbReference>
<dbReference type="STRING" id="109264.A0A1F8AER7"/>
<organism evidence="3 4">
    <name type="scientific">Aspergillus bombycis</name>
    <dbReference type="NCBI Taxonomy" id="109264"/>
    <lineage>
        <taxon>Eukaryota</taxon>
        <taxon>Fungi</taxon>
        <taxon>Dikarya</taxon>
        <taxon>Ascomycota</taxon>
        <taxon>Pezizomycotina</taxon>
        <taxon>Eurotiomycetes</taxon>
        <taxon>Eurotiomycetidae</taxon>
        <taxon>Eurotiales</taxon>
        <taxon>Aspergillaceae</taxon>
        <taxon>Aspergillus</taxon>
    </lineage>
</organism>
<sequence length="292" mass="30993">MASLKIPDGALVTIKDKVILITGGSSGIGRATAELCLQLGAKVVIGDLNPAPDDLSSLKSLKFVTADATSWDSLRNLFNQAVEAFGRIDHVFANAGIAPRAGFLEETLDENGELEPPDMQVLNVNLNGVIYTTRLAVHYFTKFVGQHNGVVTGSIVLTASASSFQTFGAPDYATAKHGVLGLMRGLVGQLPPSVRVNAIAPSWTASGLVSADFLASLGVIAQGPEVVARSVVFLFTDSERNGHLIYSWEGKYKEIDKTEGGSSVRQKVYLGSLLVRMKSSRKWPDAQAMGGS</sequence>
<dbReference type="InterPro" id="IPR002347">
    <property type="entry name" value="SDR_fam"/>
</dbReference>
<keyword evidence="2" id="KW-0560">Oxidoreductase</keyword>
<reference evidence="3 4" key="1">
    <citation type="journal article" date="2016" name="Genome Biol. Evol.">
        <title>Draft genome sequence of an aflatoxigenic Aspergillus species, A. bombycis.</title>
        <authorList>
            <person name="Moore G.G."/>
            <person name="Mack B.M."/>
            <person name="Beltz S.B."/>
            <person name="Gilbert M.K."/>
        </authorList>
    </citation>
    <scope>NUCLEOTIDE SEQUENCE [LARGE SCALE GENOMIC DNA]</scope>
    <source>
        <strain evidence="4">NRRL 26010</strain>
    </source>
</reference>
<dbReference type="PANTHER" id="PTHR43180:SF11">
    <property type="entry name" value="NAD(P)-BINDING PROTEIN"/>
    <property type="match status" value="1"/>
</dbReference>
<dbReference type="OrthoDB" id="37659at2759"/>
<comment type="caution">
    <text evidence="3">The sequence shown here is derived from an EMBL/GenBank/DDBJ whole genome shotgun (WGS) entry which is preliminary data.</text>
</comment>
<evidence type="ECO:0000313" key="3">
    <source>
        <dbReference type="EMBL" id="OGM49899.1"/>
    </source>
</evidence>
<dbReference type="InterPro" id="IPR036291">
    <property type="entry name" value="NAD(P)-bd_dom_sf"/>
</dbReference>
<dbReference type="RefSeq" id="XP_022393616.1">
    <property type="nucleotide sequence ID" value="XM_022528574.1"/>
</dbReference>
<dbReference type="GO" id="GO:0016491">
    <property type="term" value="F:oxidoreductase activity"/>
    <property type="evidence" value="ECO:0007669"/>
    <property type="project" value="UniProtKB-KW"/>
</dbReference>
<dbReference type="Gene3D" id="3.40.50.720">
    <property type="entry name" value="NAD(P)-binding Rossmann-like Domain"/>
    <property type="match status" value="1"/>
</dbReference>
<gene>
    <name evidence="3" type="ORF">ABOM_001444</name>
</gene>
<dbReference type="PRINTS" id="PR00081">
    <property type="entry name" value="GDHRDH"/>
</dbReference>